<dbReference type="AlphaFoldDB" id="A0A5E7YEN9"/>
<gene>
    <name evidence="2" type="ORF">SPHINGO391_350551</name>
</gene>
<feature type="region of interest" description="Disordered" evidence="1">
    <location>
        <begin position="63"/>
        <end position="84"/>
    </location>
</feature>
<organism evidence="2 3">
    <name type="scientific">Sphingomonas aurantiaca</name>
    <dbReference type="NCBI Taxonomy" id="185949"/>
    <lineage>
        <taxon>Bacteria</taxon>
        <taxon>Pseudomonadati</taxon>
        <taxon>Pseudomonadota</taxon>
        <taxon>Alphaproteobacteria</taxon>
        <taxon>Sphingomonadales</taxon>
        <taxon>Sphingomonadaceae</taxon>
        <taxon>Sphingomonas</taxon>
    </lineage>
</organism>
<protein>
    <submittedName>
        <fullName evidence="2">Flavohemoprotein</fullName>
    </submittedName>
</protein>
<dbReference type="Gene3D" id="2.40.30.10">
    <property type="entry name" value="Translation factors"/>
    <property type="match status" value="1"/>
</dbReference>
<accession>A0A5E7YEN9</accession>
<sequence length="84" mass="9472">MPVLMDEILAAEGGWTGWRSFAVAERIRESSHITSFILTPQDGHPVLRQKPGQYLTFRLKPDGAPERARNSPISCPSNGEYYRI</sequence>
<evidence type="ECO:0000313" key="2">
    <source>
        <dbReference type="EMBL" id="VVT03829.1"/>
    </source>
</evidence>
<proteinExistence type="predicted"/>
<dbReference type="SUPFAM" id="SSF63380">
    <property type="entry name" value="Riboflavin synthase domain-like"/>
    <property type="match status" value="1"/>
</dbReference>
<dbReference type="Proteomes" id="UP000326857">
    <property type="component" value="Unassembled WGS sequence"/>
</dbReference>
<evidence type="ECO:0000256" key="1">
    <source>
        <dbReference type="SAM" id="MobiDB-lite"/>
    </source>
</evidence>
<reference evidence="2 3" key="1">
    <citation type="submission" date="2019-09" db="EMBL/GenBank/DDBJ databases">
        <authorList>
            <person name="Dittami M. S."/>
        </authorList>
    </citation>
    <scope>NUCLEOTIDE SEQUENCE [LARGE SCALE GENOMIC DNA]</scope>
    <source>
        <strain evidence="2">SPHINGO391</strain>
    </source>
</reference>
<name>A0A5E7YEN9_9SPHN</name>
<dbReference type="EMBL" id="CABVLI010000029">
    <property type="protein sequence ID" value="VVT03829.1"/>
    <property type="molecule type" value="Genomic_DNA"/>
</dbReference>
<dbReference type="InterPro" id="IPR017938">
    <property type="entry name" value="Riboflavin_synthase-like_b-brl"/>
</dbReference>
<evidence type="ECO:0000313" key="3">
    <source>
        <dbReference type="Proteomes" id="UP000326857"/>
    </source>
</evidence>